<dbReference type="InterPro" id="IPR013087">
    <property type="entry name" value="Znf_C2H2_type"/>
</dbReference>
<evidence type="ECO:0000256" key="8">
    <source>
        <dbReference type="SAM" id="MobiDB-lite"/>
    </source>
</evidence>
<dbReference type="Pfam" id="PF22995">
    <property type="entry name" value="C2CH-3rd_BIRD-IDD"/>
    <property type="match status" value="1"/>
</dbReference>
<evidence type="ECO:0000259" key="9">
    <source>
        <dbReference type="PROSITE" id="PS50157"/>
    </source>
</evidence>
<evidence type="ECO:0000256" key="4">
    <source>
        <dbReference type="ARBA" id="ARBA00022833"/>
    </source>
</evidence>
<protein>
    <recommendedName>
        <fullName evidence="9">C2H2-type domain-containing protein</fullName>
    </recommendedName>
</protein>
<dbReference type="FunFam" id="3.30.160.60:FF:000100">
    <property type="entry name" value="Zinc finger 45-like"/>
    <property type="match status" value="1"/>
</dbReference>
<dbReference type="OrthoDB" id="6354171at2759"/>
<feature type="compositionally biased region" description="Low complexity" evidence="8">
    <location>
        <begin position="24"/>
        <end position="34"/>
    </location>
</feature>
<name>A0A843X9X2_COLES</name>
<dbReference type="Proteomes" id="UP000652761">
    <property type="component" value="Unassembled WGS sequence"/>
</dbReference>
<dbReference type="InterPro" id="IPR055187">
    <property type="entry name" value="C2CH-3rd_BIRD-IDD"/>
</dbReference>
<dbReference type="GO" id="GO:0003700">
    <property type="term" value="F:DNA-binding transcription factor activity"/>
    <property type="evidence" value="ECO:0007669"/>
    <property type="project" value="TreeGrafter"/>
</dbReference>
<evidence type="ECO:0000256" key="3">
    <source>
        <dbReference type="ARBA" id="ARBA00022771"/>
    </source>
</evidence>
<proteinExistence type="predicted"/>
<accession>A0A843X9X2</accession>
<dbReference type="PROSITE" id="PS50157">
    <property type="entry name" value="ZINC_FINGER_C2H2_2"/>
    <property type="match status" value="1"/>
</dbReference>
<evidence type="ECO:0000256" key="7">
    <source>
        <dbReference type="PROSITE-ProRule" id="PRU00042"/>
    </source>
</evidence>
<feature type="region of interest" description="Disordered" evidence="8">
    <location>
        <begin position="1"/>
        <end position="59"/>
    </location>
</feature>
<dbReference type="SMART" id="SM00355">
    <property type="entry name" value="ZnF_C2H2"/>
    <property type="match status" value="2"/>
</dbReference>
<dbReference type="InterPro" id="IPR036236">
    <property type="entry name" value="Znf_C2H2_sf"/>
</dbReference>
<dbReference type="FunFam" id="3.30.160.60:FF:000131">
    <property type="entry name" value="protein indeterminate-domain 5, chloroplastic-like"/>
    <property type="match status" value="1"/>
</dbReference>
<organism evidence="10 11">
    <name type="scientific">Colocasia esculenta</name>
    <name type="common">Wild taro</name>
    <name type="synonym">Arum esculentum</name>
    <dbReference type="NCBI Taxonomy" id="4460"/>
    <lineage>
        <taxon>Eukaryota</taxon>
        <taxon>Viridiplantae</taxon>
        <taxon>Streptophyta</taxon>
        <taxon>Embryophyta</taxon>
        <taxon>Tracheophyta</taxon>
        <taxon>Spermatophyta</taxon>
        <taxon>Magnoliopsida</taxon>
        <taxon>Liliopsida</taxon>
        <taxon>Araceae</taxon>
        <taxon>Aroideae</taxon>
        <taxon>Colocasieae</taxon>
        <taxon>Colocasia</taxon>
    </lineage>
</organism>
<feature type="domain" description="C2H2-type" evidence="9">
    <location>
        <begin position="74"/>
        <end position="97"/>
    </location>
</feature>
<dbReference type="Pfam" id="PF00096">
    <property type="entry name" value="zf-C2H2"/>
    <property type="match status" value="1"/>
</dbReference>
<keyword evidence="11" id="KW-1185">Reference proteome</keyword>
<dbReference type="InterPro" id="IPR031140">
    <property type="entry name" value="IDD1-16"/>
</dbReference>
<evidence type="ECO:0000256" key="6">
    <source>
        <dbReference type="ARBA" id="ARBA00023163"/>
    </source>
</evidence>
<evidence type="ECO:0000256" key="1">
    <source>
        <dbReference type="ARBA" id="ARBA00022723"/>
    </source>
</evidence>
<keyword evidence="4" id="KW-0862">Zinc</keyword>
<keyword evidence="2" id="KW-0677">Repeat</keyword>
<keyword evidence="5" id="KW-0805">Transcription regulation</keyword>
<dbReference type="SUPFAM" id="SSF57667">
    <property type="entry name" value="beta-beta-alpha zinc fingers"/>
    <property type="match status" value="1"/>
</dbReference>
<dbReference type="GO" id="GO:0008270">
    <property type="term" value="F:zinc ion binding"/>
    <property type="evidence" value="ECO:0007669"/>
    <property type="project" value="UniProtKB-KW"/>
</dbReference>
<dbReference type="Pfam" id="PF22996">
    <property type="entry name" value="C2H2-2nd_BIRD-IDD"/>
    <property type="match status" value="1"/>
</dbReference>
<dbReference type="GO" id="GO:0005634">
    <property type="term" value="C:nucleus"/>
    <property type="evidence" value="ECO:0007669"/>
    <property type="project" value="TreeGrafter"/>
</dbReference>
<reference evidence="10" key="1">
    <citation type="submission" date="2017-07" db="EMBL/GenBank/DDBJ databases">
        <title>Taro Niue Genome Assembly and Annotation.</title>
        <authorList>
            <person name="Atibalentja N."/>
            <person name="Keating K."/>
            <person name="Fields C.J."/>
        </authorList>
    </citation>
    <scope>NUCLEOTIDE SEQUENCE</scope>
    <source>
        <strain evidence="10">Niue_2</strain>
        <tissue evidence="10">Leaf</tissue>
    </source>
</reference>
<dbReference type="InterPro" id="IPR055186">
    <property type="entry name" value="C2H2-2nd_BIRD-IDD"/>
</dbReference>
<dbReference type="PANTHER" id="PTHR10593:SF188">
    <property type="entry name" value="ZINC FINGER PROTEIN GAI-ASSOCIATED FACTOR 1"/>
    <property type="match status" value="1"/>
</dbReference>
<feature type="region of interest" description="Disordered" evidence="8">
    <location>
        <begin position="386"/>
        <end position="431"/>
    </location>
</feature>
<dbReference type="InterPro" id="IPR055185">
    <property type="entry name" value="C2CH-4th_BIRD-IDD"/>
</dbReference>
<dbReference type="AlphaFoldDB" id="A0A843X9X2"/>
<gene>
    <name evidence="10" type="ORF">Taro_049040</name>
</gene>
<keyword evidence="1" id="KW-0479">Metal-binding</keyword>
<dbReference type="EMBL" id="NMUH01006834">
    <property type="protein sequence ID" value="MQM16087.1"/>
    <property type="molecule type" value="Genomic_DNA"/>
</dbReference>
<comment type="caution">
    <text evidence="10">The sequence shown here is derived from an EMBL/GenBank/DDBJ whole genome shotgun (WGS) entry which is preliminary data.</text>
</comment>
<dbReference type="Pfam" id="PF22992">
    <property type="entry name" value="C2CH-4th_BIRD-IDD"/>
    <property type="match status" value="1"/>
</dbReference>
<sequence>MSASTTISEEASASSETRADDGSSPKLLLSSLSSHNTQMPELKPKKKRNKPGNPDPNAEVVALSPRTLMATNRYACDVCGRGFQREQNLQLHRRGHSLPWKLRLSDGGAVRKKVYVCPEATCAHHHPSRALGDLTGIKKHFWRKHGEKRWTCERCSKKYAVMSDWKAHVKTCGTREYRCDCGTVFSRKDSFATHRAFCDALAEESARIAAAAAATSVVDTAYGIPLVQEQQHRTGHELSFSSWDPFQNPNPSPIRTPLLHVRAEDPPFPRHNFVLGSIPAATTLHLSAGTALLHTSATASLPETTSLSITCTTTTTTFSAGVARFGVGDVSSWQRRSDCGLLTRDFLGKAGEGEEDLLSLTNSTGLSGSLDFMASPAAASCGCLGQPPSSLPRQSQRHRKGWDSATNAPRPVLLPPRDGGDCYNKHAFSKP</sequence>
<evidence type="ECO:0000256" key="5">
    <source>
        <dbReference type="ARBA" id="ARBA00023015"/>
    </source>
</evidence>
<keyword evidence="3 7" id="KW-0863">Zinc-finger</keyword>
<evidence type="ECO:0000256" key="2">
    <source>
        <dbReference type="ARBA" id="ARBA00022737"/>
    </source>
</evidence>
<evidence type="ECO:0000313" key="11">
    <source>
        <dbReference type="Proteomes" id="UP000652761"/>
    </source>
</evidence>
<feature type="compositionally biased region" description="Low complexity" evidence="8">
    <location>
        <begin position="1"/>
        <end position="16"/>
    </location>
</feature>
<dbReference type="PROSITE" id="PS00028">
    <property type="entry name" value="ZINC_FINGER_C2H2_1"/>
    <property type="match status" value="1"/>
</dbReference>
<dbReference type="Gene3D" id="3.30.160.60">
    <property type="entry name" value="Classic Zinc Finger"/>
    <property type="match status" value="2"/>
</dbReference>
<dbReference type="PANTHER" id="PTHR10593">
    <property type="entry name" value="SERINE/THREONINE-PROTEIN KINASE RIO"/>
    <property type="match status" value="1"/>
</dbReference>
<evidence type="ECO:0000313" key="10">
    <source>
        <dbReference type="EMBL" id="MQM16087.1"/>
    </source>
</evidence>
<keyword evidence="6" id="KW-0804">Transcription</keyword>